<sequence length="217" mass="24655">MKREEEIKERRVECWSSEVRRRMVAGMEKRPRSCKPRFGPHGCGPRPCGVVFGRVFCEILVSIAHSPFDMPVSPGRVVPTATLHDRVLIRSLLPHPCSVHHARVHDLCLWFDDLSQHRTQPVGTPTRPWHQPVFYSDFVERFNLWTSSHTTSSKPVAVLPQFGTRPCPLAVWYAQPHRTAVAIYRSPCVTLSWEKCLSYFSTAMTTPVSPARGDPTA</sequence>
<evidence type="ECO:0000313" key="1">
    <source>
        <dbReference type="EMBL" id="PPS15858.1"/>
    </source>
</evidence>
<organism evidence="1 2">
    <name type="scientific">Gossypium barbadense</name>
    <name type="common">Sea Island cotton</name>
    <name type="synonym">Hibiscus barbadensis</name>
    <dbReference type="NCBI Taxonomy" id="3634"/>
    <lineage>
        <taxon>Eukaryota</taxon>
        <taxon>Viridiplantae</taxon>
        <taxon>Streptophyta</taxon>
        <taxon>Embryophyta</taxon>
        <taxon>Tracheophyta</taxon>
        <taxon>Spermatophyta</taxon>
        <taxon>Magnoliopsida</taxon>
        <taxon>eudicotyledons</taxon>
        <taxon>Gunneridae</taxon>
        <taxon>Pentapetalae</taxon>
        <taxon>rosids</taxon>
        <taxon>malvids</taxon>
        <taxon>Malvales</taxon>
        <taxon>Malvaceae</taxon>
        <taxon>Malvoideae</taxon>
        <taxon>Gossypium</taxon>
    </lineage>
</organism>
<accession>A0A2P5YJX5</accession>
<dbReference type="Proteomes" id="UP000239757">
    <property type="component" value="Unassembled WGS sequence"/>
</dbReference>
<dbReference type="AlphaFoldDB" id="A0A2P5YJX5"/>
<evidence type="ECO:0000313" key="2">
    <source>
        <dbReference type="Proteomes" id="UP000239757"/>
    </source>
</evidence>
<dbReference type="EMBL" id="KZ663093">
    <property type="protein sequence ID" value="PPS15858.1"/>
    <property type="molecule type" value="Genomic_DNA"/>
</dbReference>
<protein>
    <submittedName>
        <fullName evidence="1">Uncharacterized protein</fullName>
    </submittedName>
</protein>
<gene>
    <name evidence="1" type="ORF">GOBAR_AA04712</name>
</gene>
<proteinExistence type="predicted"/>
<name>A0A2P5YJX5_GOSBA</name>
<reference evidence="1 2" key="1">
    <citation type="submission" date="2015-01" db="EMBL/GenBank/DDBJ databases">
        <title>Genome of allotetraploid Gossypium barbadense reveals genomic plasticity and fiber elongation in cotton evolution.</title>
        <authorList>
            <person name="Chen X."/>
            <person name="Liu X."/>
            <person name="Zhao B."/>
            <person name="Zheng H."/>
            <person name="Hu Y."/>
            <person name="Lu G."/>
            <person name="Yang C."/>
            <person name="Chen J."/>
            <person name="Shan C."/>
            <person name="Zhang L."/>
            <person name="Zhou Y."/>
            <person name="Wang L."/>
            <person name="Guo W."/>
            <person name="Bai Y."/>
            <person name="Ruan J."/>
            <person name="Shangguan X."/>
            <person name="Mao Y."/>
            <person name="Jiang J."/>
            <person name="Zhu Y."/>
            <person name="Lei J."/>
            <person name="Kang H."/>
            <person name="Chen S."/>
            <person name="He X."/>
            <person name="Wang R."/>
            <person name="Wang Y."/>
            <person name="Chen J."/>
            <person name="Wang L."/>
            <person name="Yu S."/>
            <person name="Wang B."/>
            <person name="Wei J."/>
            <person name="Song S."/>
            <person name="Lu X."/>
            <person name="Gao Z."/>
            <person name="Gu W."/>
            <person name="Deng X."/>
            <person name="Ma D."/>
            <person name="Wang S."/>
            <person name="Liang W."/>
            <person name="Fang L."/>
            <person name="Cai C."/>
            <person name="Zhu X."/>
            <person name="Zhou B."/>
            <person name="Zhang Y."/>
            <person name="Chen Z."/>
            <person name="Xu S."/>
            <person name="Zhu R."/>
            <person name="Wang S."/>
            <person name="Zhang T."/>
            <person name="Zhao G."/>
        </authorList>
    </citation>
    <scope>NUCLEOTIDE SEQUENCE [LARGE SCALE GENOMIC DNA]</scope>
    <source>
        <strain evidence="2">cv. Xinhai21</strain>
        <tissue evidence="1">Leaf</tissue>
    </source>
</reference>